<feature type="domain" description="Lipid/polyisoprenoid-binding YceI-like" evidence="1">
    <location>
        <begin position="8"/>
        <end position="85"/>
    </location>
</feature>
<dbReference type="EMBL" id="UOER01000607">
    <property type="protein sequence ID" value="VAW26522.1"/>
    <property type="molecule type" value="Genomic_DNA"/>
</dbReference>
<name>A0A3B0UJB0_9ZZZZ</name>
<accession>A0A3B0UJB0</accession>
<dbReference type="InterPro" id="IPR007372">
    <property type="entry name" value="Lipid/polyisoprenoid-bd_YceI"/>
</dbReference>
<dbReference type="SUPFAM" id="SSF101874">
    <property type="entry name" value="YceI-like"/>
    <property type="match status" value="1"/>
</dbReference>
<proteinExistence type="predicted"/>
<dbReference type="InterPro" id="IPR036761">
    <property type="entry name" value="TTHA0802/YceI-like_sf"/>
</dbReference>
<evidence type="ECO:0000313" key="2">
    <source>
        <dbReference type="EMBL" id="VAW26522.1"/>
    </source>
</evidence>
<protein>
    <recommendedName>
        <fullName evidence="1">Lipid/polyisoprenoid-binding YceI-like domain-containing protein</fullName>
    </recommendedName>
</protein>
<reference evidence="2" key="1">
    <citation type="submission" date="2018-06" db="EMBL/GenBank/DDBJ databases">
        <authorList>
            <person name="Zhirakovskaya E."/>
        </authorList>
    </citation>
    <scope>NUCLEOTIDE SEQUENCE</scope>
</reference>
<gene>
    <name evidence="2" type="ORF">MNBD_BACTEROID04-327</name>
</gene>
<dbReference type="AlphaFoldDB" id="A0A3B0UJB0"/>
<evidence type="ECO:0000259" key="1">
    <source>
        <dbReference type="Pfam" id="PF04264"/>
    </source>
</evidence>
<dbReference type="Pfam" id="PF04264">
    <property type="entry name" value="YceI"/>
    <property type="match status" value="1"/>
</dbReference>
<feature type="non-terminal residue" evidence="2">
    <location>
        <position position="1"/>
    </location>
</feature>
<sequence length="94" mass="10369">KSKFKGQITNITDVNFDKDGTYNVSVDGEMTLHGVTKAISETAIITVKGNKVIIETKLKLTLADYNINFKKGKPSTNIAKIIDVTSKSEYTKED</sequence>
<dbReference type="Gene3D" id="2.40.128.110">
    <property type="entry name" value="Lipid/polyisoprenoid-binding, YceI-like"/>
    <property type="match status" value="1"/>
</dbReference>
<organism evidence="2">
    <name type="scientific">hydrothermal vent metagenome</name>
    <dbReference type="NCBI Taxonomy" id="652676"/>
    <lineage>
        <taxon>unclassified sequences</taxon>
        <taxon>metagenomes</taxon>
        <taxon>ecological metagenomes</taxon>
    </lineage>
</organism>